<name>A0A6G7WKJ8_9LACT</name>
<keyword evidence="1" id="KW-0614">Plasmid</keyword>
<dbReference type="Proteomes" id="UP000501830">
    <property type="component" value="Plasmid p_unnamed1"/>
</dbReference>
<keyword evidence="2" id="KW-1185">Reference proteome</keyword>
<dbReference type="RefSeq" id="WP_166063804.1">
    <property type="nucleotide sequence ID" value="NZ_CP049890.1"/>
</dbReference>
<sequence>MQINNWQTPLSQRQLEVFKELFDKAICVPITPKDLGILLVRFGDNEGWPLLAQLEIVELSIADAKKKGLAEGALIYITQQEHLTRVICRSRIRDTWDTWRKELKEK</sequence>
<dbReference type="GeneID" id="94553950"/>
<gene>
    <name evidence="1" type="ORF">G7058_11690</name>
</gene>
<organism evidence="1 2">
    <name type="scientific">Jeotgalibaca porci</name>
    <dbReference type="NCBI Taxonomy" id="1868793"/>
    <lineage>
        <taxon>Bacteria</taxon>
        <taxon>Bacillati</taxon>
        <taxon>Bacillota</taxon>
        <taxon>Bacilli</taxon>
        <taxon>Lactobacillales</taxon>
        <taxon>Carnobacteriaceae</taxon>
        <taxon>Jeotgalibaca</taxon>
    </lineage>
</organism>
<proteinExistence type="predicted"/>
<dbReference type="KEGG" id="jpo:G7058_11690"/>
<reference evidence="1 2" key="1">
    <citation type="journal article" date="2017" name="Int. J. Syst. Evol. Microbiol.">
        <title>Jeotgalibaca porci sp. nov. and Jeotgalibaca arthritidis sp. nov., isolated from pigs, and emended description of the genus Jeotgalibaca.</title>
        <authorList>
            <person name="Zamora L."/>
            <person name="Perez-Sancho M."/>
            <person name="Dominguez L."/>
            <person name="Fernandez-Garayzabal J.F."/>
            <person name="Vela A.I."/>
        </authorList>
    </citation>
    <scope>NUCLEOTIDE SEQUENCE [LARGE SCALE GENOMIC DNA]</scope>
    <source>
        <strain evidence="1 2">CCUG 69148</strain>
        <plasmid evidence="1 2">p_unnamed1</plasmid>
    </source>
</reference>
<geneLocation type="plasmid" evidence="1 2">
    <name>p_unnamed1</name>
</geneLocation>
<dbReference type="EMBL" id="CP049890">
    <property type="protein sequence ID" value="QIK52783.1"/>
    <property type="molecule type" value="Genomic_DNA"/>
</dbReference>
<evidence type="ECO:0000313" key="2">
    <source>
        <dbReference type="Proteomes" id="UP000501830"/>
    </source>
</evidence>
<dbReference type="AlphaFoldDB" id="A0A6G7WKJ8"/>
<accession>A0A6G7WKJ8</accession>
<protein>
    <submittedName>
        <fullName evidence="1">Uncharacterized protein</fullName>
    </submittedName>
</protein>
<evidence type="ECO:0000313" key="1">
    <source>
        <dbReference type="EMBL" id="QIK52783.1"/>
    </source>
</evidence>